<name>A0ABV9Q1P6_9BACL</name>
<dbReference type="InterPro" id="IPR004358">
    <property type="entry name" value="Sig_transdc_His_kin-like_C"/>
</dbReference>
<evidence type="ECO:0000256" key="10">
    <source>
        <dbReference type="ARBA" id="ARBA00023012"/>
    </source>
</evidence>
<sequence>MIRNSVVVKLWLTIVVLVVFVLSLLAVFLEQLFDTYFYSAQEDSLRKRAAYISDILVRQPSQQTFTIAEELLKESNSRMYMIGPLFSETESNFLNDLPSDLRDKMLAGQQVIRRGTTPGFGNFRSETNSAWILHPIMQDQGPPRALLLIHQPVTEIELAIEYVRRLIFFAAGIGVVLTTGLSFVVSKNLSRPVIQMTEVAEKMARGDFRGKVNVVTGDEVGRLGHTLNFLAESLAETIDHLSKEKEQVSGILRSMTDGVVSADLEGRIILANPPAEKWLRSLLIEETGKPVEDRLPKQIIDLKNSVIENPASRTAELNWRGRYISLTMTPLYEPDGGAVRGVVTVFRDVTEERTLDRMRKDFVASVSHELRTPLAMMQGYAEALLDEFGDDPEQREELTHIILDETHRMKRLVNDLLDLAQLEAGQFELHAAEIDLVNVVKWVGRKFQPLAHERNLKFQVEIEEPEHYPILGDSDRLEQVLTNLIDNSMRHTPEEGTVTLSMTKEGAYTRISVSDTGEGIPQEDLPFIFERFYKVDKARTRSKGGTGLGLSIAKNIVLKHKGEIVVTSTVGQGTTFTVLLPLLEKTNTLHS</sequence>
<evidence type="ECO:0000259" key="13">
    <source>
        <dbReference type="PROSITE" id="PS50109"/>
    </source>
</evidence>
<evidence type="ECO:0000256" key="1">
    <source>
        <dbReference type="ARBA" id="ARBA00000085"/>
    </source>
</evidence>
<dbReference type="SMART" id="SM00388">
    <property type="entry name" value="HisKA"/>
    <property type="match status" value="1"/>
</dbReference>
<protein>
    <recommendedName>
        <fullName evidence="3">histidine kinase</fullName>
        <ecNumber evidence="3">2.7.13.3</ecNumber>
    </recommendedName>
</protein>
<organism evidence="15 16">
    <name type="scientific">Effusibacillus consociatus</name>
    <dbReference type="NCBI Taxonomy" id="1117041"/>
    <lineage>
        <taxon>Bacteria</taxon>
        <taxon>Bacillati</taxon>
        <taxon>Bacillota</taxon>
        <taxon>Bacilli</taxon>
        <taxon>Bacillales</taxon>
        <taxon>Alicyclobacillaceae</taxon>
        <taxon>Effusibacillus</taxon>
    </lineage>
</organism>
<dbReference type="Pfam" id="PF00672">
    <property type="entry name" value="HAMP"/>
    <property type="match status" value="1"/>
</dbReference>
<dbReference type="Gene3D" id="3.30.565.10">
    <property type="entry name" value="Histidine kinase-like ATPase, C-terminal domain"/>
    <property type="match status" value="1"/>
</dbReference>
<evidence type="ECO:0000256" key="2">
    <source>
        <dbReference type="ARBA" id="ARBA00004651"/>
    </source>
</evidence>
<accession>A0ABV9Q1P6</accession>
<evidence type="ECO:0000256" key="6">
    <source>
        <dbReference type="ARBA" id="ARBA00022679"/>
    </source>
</evidence>
<reference evidence="16" key="1">
    <citation type="journal article" date="2019" name="Int. J. Syst. Evol. Microbiol.">
        <title>The Global Catalogue of Microorganisms (GCM) 10K type strain sequencing project: providing services to taxonomists for standard genome sequencing and annotation.</title>
        <authorList>
            <consortium name="The Broad Institute Genomics Platform"/>
            <consortium name="The Broad Institute Genome Sequencing Center for Infectious Disease"/>
            <person name="Wu L."/>
            <person name="Ma J."/>
        </authorList>
    </citation>
    <scope>NUCLEOTIDE SEQUENCE [LARGE SCALE GENOMIC DNA]</scope>
    <source>
        <strain evidence="16">WYCCWR 12678</strain>
    </source>
</reference>
<keyword evidence="5" id="KW-0597">Phosphoprotein</keyword>
<dbReference type="PRINTS" id="PR00344">
    <property type="entry name" value="BCTRLSENSOR"/>
</dbReference>
<keyword evidence="11 12" id="KW-0472">Membrane</keyword>
<dbReference type="Proteomes" id="UP001596002">
    <property type="component" value="Unassembled WGS sequence"/>
</dbReference>
<keyword evidence="7" id="KW-0547">Nucleotide-binding</keyword>
<dbReference type="GO" id="GO:0005524">
    <property type="term" value="F:ATP binding"/>
    <property type="evidence" value="ECO:0007669"/>
    <property type="project" value="UniProtKB-KW"/>
</dbReference>
<keyword evidence="10" id="KW-0902">Two-component regulatory system</keyword>
<dbReference type="InterPro" id="IPR035965">
    <property type="entry name" value="PAS-like_dom_sf"/>
</dbReference>
<dbReference type="InterPro" id="IPR003594">
    <property type="entry name" value="HATPase_dom"/>
</dbReference>
<dbReference type="SUPFAM" id="SSF47384">
    <property type="entry name" value="Homodimeric domain of signal transducing histidine kinase"/>
    <property type="match status" value="1"/>
</dbReference>
<evidence type="ECO:0000256" key="8">
    <source>
        <dbReference type="ARBA" id="ARBA00022777"/>
    </source>
</evidence>
<dbReference type="InterPro" id="IPR000014">
    <property type="entry name" value="PAS"/>
</dbReference>
<dbReference type="InterPro" id="IPR003660">
    <property type="entry name" value="HAMP_dom"/>
</dbReference>
<evidence type="ECO:0000313" key="15">
    <source>
        <dbReference type="EMBL" id="MFC4767317.1"/>
    </source>
</evidence>
<dbReference type="Gene3D" id="3.30.450.20">
    <property type="entry name" value="PAS domain"/>
    <property type="match status" value="1"/>
</dbReference>
<dbReference type="InterPro" id="IPR005467">
    <property type="entry name" value="His_kinase_dom"/>
</dbReference>
<comment type="catalytic activity">
    <reaction evidence="1">
        <text>ATP + protein L-histidine = ADP + protein N-phospho-L-histidine.</text>
        <dbReference type="EC" id="2.7.13.3"/>
    </reaction>
</comment>
<feature type="domain" description="HAMP" evidence="14">
    <location>
        <begin position="187"/>
        <end position="239"/>
    </location>
</feature>
<keyword evidence="12" id="KW-1133">Transmembrane helix</keyword>
<dbReference type="PROSITE" id="PS50109">
    <property type="entry name" value="HIS_KIN"/>
    <property type="match status" value="1"/>
</dbReference>
<keyword evidence="8" id="KW-0418">Kinase</keyword>
<dbReference type="CDD" id="cd00082">
    <property type="entry name" value="HisKA"/>
    <property type="match status" value="1"/>
</dbReference>
<evidence type="ECO:0000256" key="5">
    <source>
        <dbReference type="ARBA" id="ARBA00022553"/>
    </source>
</evidence>
<gene>
    <name evidence="15" type="ORF">ACFO8Q_08065</name>
</gene>
<feature type="transmembrane region" description="Helical" evidence="12">
    <location>
        <begin position="6"/>
        <end position="29"/>
    </location>
</feature>
<keyword evidence="4" id="KW-1003">Cell membrane</keyword>
<keyword evidence="9 15" id="KW-0067">ATP-binding</keyword>
<dbReference type="InterPro" id="IPR013656">
    <property type="entry name" value="PAS_4"/>
</dbReference>
<evidence type="ECO:0000256" key="3">
    <source>
        <dbReference type="ARBA" id="ARBA00012438"/>
    </source>
</evidence>
<dbReference type="Gene3D" id="1.10.287.130">
    <property type="match status" value="1"/>
</dbReference>
<comment type="caution">
    <text evidence="15">The sequence shown here is derived from an EMBL/GenBank/DDBJ whole genome shotgun (WGS) entry which is preliminary data.</text>
</comment>
<dbReference type="SUPFAM" id="SSF158472">
    <property type="entry name" value="HAMP domain-like"/>
    <property type="match status" value="1"/>
</dbReference>
<feature type="domain" description="Histidine kinase" evidence="13">
    <location>
        <begin position="365"/>
        <end position="584"/>
    </location>
</feature>
<dbReference type="Gene3D" id="6.10.340.10">
    <property type="match status" value="1"/>
</dbReference>
<keyword evidence="6" id="KW-0808">Transferase</keyword>
<dbReference type="CDD" id="cd00075">
    <property type="entry name" value="HATPase"/>
    <property type="match status" value="1"/>
</dbReference>
<dbReference type="EMBL" id="JBHSHC010000052">
    <property type="protein sequence ID" value="MFC4767317.1"/>
    <property type="molecule type" value="Genomic_DNA"/>
</dbReference>
<evidence type="ECO:0000313" key="16">
    <source>
        <dbReference type="Proteomes" id="UP001596002"/>
    </source>
</evidence>
<dbReference type="CDD" id="cd00130">
    <property type="entry name" value="PAS"/>
    <property type="match status" value="1"/>
</dbReference>
<dbReference type="RefSeq" id="WP_380025233.1">
    <property type="nucleotide sequence ID" value="NZ_JBHSHC010000052.1"/>
</dbReference>
<evidence type="ECO:0000256" key="4">
    <source>
        <dbReference type="ARBA" id="ARBA00022475"/>
    </source>
</evidence>
<keyword evidence="12" id="KW-0812">Transmembrane</keyword>
<dbReference type="InterPro" id="IPR003661">
    <property type="entry name" value="HisK_dim/P_dom"/>
</dbReference>
<dbReference type="Pfam" id="PF08448">
    <property type="entry name" value="PAS_4"/>
    <property type="match status" value="1"/>
</dbReference>
<dbReference type="Pfam" id="PF02518">
    <property type="entry name" value="HATPase_c"/>
    <property type="match status" value="1"/>
</dbReference>
<dbReference type="SMART" id="SM00091">
    <property type="entry name" value="PAS"/>
    <property type="match status" value="1"/>
</dbReference>
<keyword evidence="16" id="KW-1185">Reference proteome</keyword>
<dbReference type="SUPFAM" id="SSF55785">
    <property type="entry name" value="PYP-like sensor domain (PAS domain)"/>
    <property type="match status" value="1"/>
</dbReference>
<dbReference type="EC" id="2.7.13.3" evidence="3"/>
<dbReference type="InterPro" id="IPR036890">
    <property type="entry name" value="HATPase_C_sf"/>
</dbReference>
<evidence type="ECO:0000256" key="9">
    <source>
        <dbReference type="ARBA" id="ARBA00022840"/>
    </source>
</evidence>
<dbReference type="Pfam" id="PF00512">
    <property type="entry name" value="HisKA"/>
    <property type="match status" value="1"/>
</dbReference>
<evidence type="ECO:0000256" key="11">
    <source>
        <dbReference type="ARBA" id="ARBA00023136"/>
    </source>
</evidence>
<evidence type="ECO:0000259" key="14">
    <source>
        <dbReference type="PROSITE" id="PS50885"/>
    </source>
</evidence>
<dbReference type="CDD" id="cd06225">
    <property type="entry name" value="HAMP"/>
    <property type="match status" value="1"/>
</dbReference>
<dbReference type="InterPro" id="IPR050351">
    <property type="entry name" value="BphY/WalK/GraS-like"/>
</dbReference>
<comment type="subcellular location">
    <subcellularLocation>
        <location evidence="2">Cell membrane</location>
        <topology evidence="2">Multi-pass membrane protein</topology>
    </subcellularLocation>
</comment>
<evidence type="ECO:0000256" key="12">
    <source>
        <dbReference type="SAM" id="Phobius"/>
    </source>
</evidence>
<dbReference type="SMART" id="SM00387">
    <property type="entry name" value="HATPase_c"/>
    <property type="match status" value="1"/>
</dbReference>
<dbReference type="SUPFAM" id="SSF55874">
    <property type="entry name" value="ATPase domain of HSP90 chaperone/DNA topoisomerase II/histidine kinase"/>
    <property type="match status" value="1"/>
</dbReference>
<proteinExistence type="predicted"/>
<dbReference type="PROSITE" id="PS50885">
    <property type="entry name" value="HAMP"/>
    <property type="match status" value="1"/>
</dbReference>
<dbReference type="PANTHER" id="PTHR42878:SF3">
    <property type="entry name" value="HISTIDINE PROTEIN KINASE SAES"/>
    <property type="match status" value="1"/>
</dbReference>
<dbReference type="SMART" id="SM00304">
    <property type="entry name" value="HAMP"/>
    <property type="match status" value="1"/>
</dbReference>
<dbReference type="InterPro" id="IPR036097">
    <property type="entry name" value="HisK_dim/P_sf"/>
</dbReference>
<evidence type="ECO:0000256" key="7">
    <source>
        <dbReference type="ARBA" id="ARBA00022741"/>
    </source>
</evidence>
<dbReference type="PANTHER" id="PTHR42878">
    <property type="entry name" value="TWO-COMPONENT HISTIDINE KINASE"/>
    <property type="match status" value="1"/>
</dbReference>